<keyword evidence="4" id="KW-0732">Signal</keyword>
<dbReference type="VEuPathDB" id="AmoebaDB:ACA1_031630"/>
<keyword evidence="9" id="KW-1185">Reference proteome</keyword>
<dbReference type="Proteomes" id="UP000011083">
    <property type="component" value="Unassembled WGS sequence"/>
</dbReference>
<feature type="transmembrane region" description="Helical" evidence="7">
    <location>
        <begin position="262"/>
        <end position="284"/>
    </location>
</feature>
<evidence type="ECO:0000256" key="5">
    <source>
        <dbReference type="ARBA" id="ARBA00022989"/>
    </source>
</evidence>
<evidence type="ECO:0000313" key="9">
    <source>
        <dbReference type="Proteomes" id="UP000011083"/>
    </source>
</evidence>
<sequence>MGFYLPGIAPTEYSEGDQIAVDVNKITSIHTQLPFKYYSLPFCQPAHVEDSRESLGEILLGDIIENSLYKISAKINQTCQVVCKRQYKADEVAQFAEKIRQEYRVHWLLDALPSAERHLMLDGSHIYEDGFPLGRMVRSEAGNKASPIKPALNNHIAITILYHEEPTTAEPATKDGTTRPALGIRVVGFEVKAYSVNHATDYPEGGHPNTCEHFSSTPIQVLEEGKEVTIVFTYSATWVRSDIKWASRWDSYFMMTDDQVHWFSILNSSLVVLFLTGIVAMILLRVLRADLRRYNAQRDDENNDVLEETGWKLVHADVFRAPAWPMLLAASVGSGVQTLAMTVITMGFAMLGFLSPANRGSLMTAMVVLLVVMGVLNGYFSSRTYKMFKGVHWKRCTLLSMFLYPGMAFGIFLVINFLISGQHSSGAMPFLTLLELITLWFGVSLPLTFAGAYFGNKGEVVPEPSNIRINLIPRQIPDQLWSSIWLHQFYYLFGFLFLVFVILAITCAEITIVMCYFQLCSEDYHWWWRAFLTPATSALYLFFFSVFYFMPKLQITKFVSICLYTGYTLIITLEFFTLTGVVGFFSCYWFVYTIYGSIKVE</sequence>
<accession>L8GSI5</accession>
<evidence type="ECO:0000256" key="2">
    <source>
        <dbReference type="ARBA" id="ARBA00005227"/>
    </source>
</evidence>
<dbReference type="InterPro" id="IPR004240">
    <property type="entry name" value="EMP70"/>
</dbReference>
<feature type="transmembrane region" description="Helical" evidence="7">
    <location>
        <begin position="360"/>
        <end position="380"/>
    </location>
</feature>
<feature type="transmembrane region" description="Helical" evidence="7">
    <location>
        <begin position="401"/>
        <end position="419"/>
    </location>
</feature>
<organism evidence="8 9">
    <name type="scientific">Acanthamoeba castellanii (strain ATCC 30010 / Neff)</name>
    <dbReference type="NCBI Taxonomy" id="1257118"/>
    <lineage>
        <taxon>Eukaryota</taxon>
        <taxon>Amoebozoa</taxon>
        <taxon>Discosea</taxon>
        <taxon>Longamoebia</taxon>
        <taxon>Centramoebida</taxon>
        <taxon>Acanthamoebidae</taxon>
        <taxon>Acanthamoeba</taxon>
    </lineage>
</organism>
<dbReference type="GeneID" id="14916629"/>
<dbReference type="GO" id="GO:0016020">
    <property type="term" value="C:membrane"/>
    <property type="evidence" value="ECO:0007669"/>
    <property type="project" value="UniProtKB-SubCell"/>
</dbReference>
<evidence type="ECO:0000256" key="6">
    <source>
        <dbReference type="ARBA" id="ARBA00023136"/>
    </source>
</evidence>
<dbReference type="Pfam" id="PF02990">
    <property type="entry name" value="EMP70"/>
    <property type="match status" value="1"/>
</dbReference>
<gene>
    <name evidence="8" type="ORF">ACA1_031630</name>
</gene>
<dbReference type="RefSeq" id="XP_004337978.1">
    <property type="nucleotide sequence ID" value="XM_004337930.1"/>
</dbReference>
<dbReference type="OMA" id="KVYYMFG"/>
<feature type="transmembrane region" description="Helical" evidence="7">
    <location>
        <begin position="489"/>
        <end position="514"/>
    </location>
</feature>
<keyword evidence="6 7" id="KW-0472">Membrane</keyword>
<evidence type="ECO:0000256" key="7">
    <source>
        <dbReference type="RuleBase" id="RU363079"/>
    </source>
</evidence>
<protein>
    <recommendedName>
        <fullName evidence="7">Transmembrane 9 superfamily member</fullName>
    </recommendedName>
</protein>
<dbReference type="STRING" id="1257118.L8GSI5"/>
<dbReference type="AlphaFoldDB" id="L8GSI5"/>
<dbReference type="PANTHER" id="PTHR10766:SF111">
    <property type="entry name" value="TRANSMEMBRANE 9 SUPERFAMILY MEMBER 2"/>
    <property type="match status" value="1"/>
</dbReference>
<keyword evidence="5 7" id="KW-1133">Transmembrane helix</keyword>
<feature type="transmembrane region" description="Helical" evidence="7">
    <location>
        <begin position="526"/>
        <end position="549"/>
    </location>
</feature>
<comment type="subcellular location">
    <subcellularLocation>
        <location evidence="1">Membrane</location>
        <topology evidence="1">Multi-pass membrane protein</topology>
    </subcellularLocation>
</comment>
<evidence type="ECO:0000256" key="1">
    <source>
        <dbReference type="ARBA" id="ARBA00004141"/>
    </source>
</evidence>
<evidence type="ECO:0000256" key="3">
    <source>
        <dbReference type="ARBA" id="ARBA00022692"/>
    </source>
</evidence>
<comment type="similarity">
    <text evidence="2 7">Belongs to the nonaspanin (TM9SF) (TC 9.A.2) family.</text>
</comment>
<dbReference type="KEGG" id="acan:ACA1_031630"/>
<feature type="transmembrane region" description="Helical" evidence="7">
    <location>
        <begin position="561"/>
        <end position="591"/>
    </location>
</feature>
<dbReference type="EMBL" id="KB008014">
    <property type="protein sequence ID" value="ELR15965.1"/>
    <property type="molecule type" value="Genomic_DNA"/>
</dbReference>
<dbReference type="GO" id="GO:0005737">
    <property type="term" value="C:cytoplasm"/>
    <property type="evidence" value="ECO:0007669"/>
    <property type="project" value="UniProtKB-ARBA"/>
</dbReference>
<name>L8GSI5_ACACF</name>
<dbReference type="GO" id="GO:0072657">
    <property type="term" value="P:protein localization to membrane"/>
    <property type="evidence" value="ECO:0007669"/>
    <property type="project" value="TreeGrafter"/>
</dbReference>
<feature type="transmembrane region" description="Helical" evidence="7">
    <location>
        <begin position="431"/>
        <end position="454"/>
    </location>
</feature>
<evidence type="ECO:0000313" key="8">
    <source>
        <dbReference type="EMBL" id="ELR15965.1"/>
    </source>
</evidence>
<dbReference type="PANTHER" id="PTHR10766">
    <property type="entry name" value="TRANSMEMBRANE 9 SUPERFAMILY PROTEIN"/>
    <property type="match status" value="1"/>
</dbReference>
<dbReference type="OrthoDB" id="1666796at2759"/>
<keyword evidence="3 7" id="KW-0812">Transmembrane</keyword>
<feature type="transmembrane region" description="Helical" evidence="7">
    <location>
        <begin position="327"/>
        <end position="354"/>
    </location>
</feature>
<reference evidence="8 9" key="1">
    <citation type="journal article" date="2013" name="Genome Biol.">
        <title>Genome of Acanthamoeba castellanii highlights extensive lateral gene transfer and early evolution of tyrosine kinase signaling.</title>
        <authorList>
            <person name="Clarke M."/>
            <person name="Lohan A.J."/>
            <person name="Liu B."/>
            <person name="Lagkouvardos I."/>
            <person name="Roy S."/>
            <person name="Zafar N."/>
            <person name="Bertelli C."/>
            <person name="Schilde C."/>
            <person name="Kianianmomeni A."/>
            <person name="Burglin T.R."/>
            <person name="Frech C."/>
            <person name="Turcotte B."/>
            <person name="Kopec K.O."/>
            <person name="Synnott J.M."/>
            <person name="Choo C."/>
            <person name="Paponov I."/>
            <person name="Finkler A."/>
            <person name="Soon Heng Tan C."/>
            <person name="Hutchins A.P."/>
            <person name="Weinmeier T."/>
            <person name="Rattei T."/>
            <person name="Chu J.S."/>
            <person name="Gimenez G."/>
            <person name="Irimia M."/>
            <person name="Rigden D.J."/>
            <person name="Fitzpatrick D.A."/>
            <person name="Lorenzo-Morales J."/>
            <person name="Bateman A."/>
            <person name="Chiu C.H."/>
            <person name="Tang P."/>
            <person name="Hegemann P."/>
            <person name="Fromm H."/>
            <person name="Raoult D."/>
            <person name="Greub G."/>
            <person name="Miranda-Saavedra D."/>
            <person name="Chen N."/>
            <person name="Nash P."/>
            <person name="Ginger M.L."/>
            <person name="Horn M."/>
            <person name="Schaap P."/>
            <person name="Caler L."/>
            <person name="Loftus B."/>
        </authorList>
    </citation>
    <scope>NUCLEOTIDE SEQUENCE [LARGE SCALE GENOMIC DNA]</scope>
    <source>
        <strain evidence="8 9">Neff</strain>
    </source>
</reference>
<evidence type="ECO:0000256" key="4">
    <source>
        <dbReference type="ARBA" id="ARBA00022729"/>
    </source>
</evidence>
<proteinExistence type="inferred from homology"/>